<proteinExistence type="predicted"/>
<dbReference type="AlphaFoldDB" id="A0A8E2I3C5"/>
<evidence type="ECO:0000313" key="2">
    <source>
        <dbReference type="EMBL" id="OOP65961.1"/>
    </source>
</evidence>
<keyword evidence="1" id="KW-1133">Transmembrane helix</keyword>
<gene>
    <name evidence="2" type="ORF">BWZ43_23480</name>
</gene>
<dbReference type="RefSeq" id="WP_078111342.1">
    <property type="nucleotide sequence ID" value="NZ_CP065424.1"/>
</dbReference>
<dbReference type="Proteomes" id="UP000189761">
    <property type="component" value="Unassembled WGS sequence"/>
</dbReference>
<comment type="caution">
    <text evidence="2">The sequence shown here is derived from an EMBL/GenBank/DDBJ whole genome shotgun (WGS) entry which is preliminary data.</text>
</comment>
<feature type="transmembrane region" description="Helical" evidence="1">
    <location>
        <begin position="21"/>
        <end position="42"/>
    </location>
</feature>
<reference evidence="2 3" key="1">
    <citation type="submission" date="2017-01" db="EMBL/GenBank/DDBJ databases">
        <title>Draft genome sequence of Bacillus oleronius.</title>
        <authorList>
            <person name="Allam M."/>
        </authorList>
    </citation>
    <scope>NUCLEOTIDE SEQUENCE [LARGE SCALE GENOMIC DNA]</scope>
    <source>
        <strain evidence="2 3">DSM 9356</strain>
    </source>
</reference>
<evidence type="ECO:0000256" key="1">
    <source>
        <dbReference type="SAM" id="Phobius"/>
    </source>
</evidence>
<name>A0A8E2I3C5_9BACI</name>
<keyword evidence="3" id="KW-1185">Reference proteome</keyword>
<protein>
    <submittedName>
        <fullName evidence="2">Uncharacterized protein</fullName>
    </submittedName>
</protein>
<keyword evidence="1" id="KW-0812">Transmembrane</keyword>
<accession>A0A8E2I3C5</accession>
<keyword evidence="1" id="KW-0472">Membrane</keyword>
<sequence>MTQEEEKEQERINKMVKRVKKTMIIFVIIFVIAICSLLFYGMKKVNYSLFKQLDSIVLEDSPNHINQIHIQVRGSNLFTFNAPVRIYYGKVGNLDKYKEYTIQNRGATLYPDNFTVQWDGDEHVEIIIHGDEQEDEKIKINFQ</sequence>
<evidence type="ECO:0000313" key="3">
    <source>
        <dbReference type="Proteomes" id="UP000189761"/>
    </source>
</evidence>
<dbReference type="EMBL" id="MTLA01000404">
    <property type="protein sequence ID" value="OOP65961.1"/>
    <property type="molecule type" value="Genomic_DNA"/>
</dbReference>
<organism evidence="2 3">
    <name type="scientific">Heyndrickxia oleronia</name>
    <dbReference type="NCBI Taxonomy" id="38875"/>
    <lineage>
        <taxon>Bacteria</taxon>
        <taxon>Bacillati</taxon>
        <taxon>Bacillota</taxon>
        <taxon>Bacilli</taxon>
        <taxon>Bacillales</taxon>
        <taxon>Bacillaceae</taxon>
        <taxon>Heyndrickxia</taxon>
    </lineage>
</organism>